<gene>
    <name evidence="2" type="ORF">FKW77_007369</name>
</gene>
<feature type="region of interest" description="Disordered" evidence="1">
    <location>
        <begin position="119"/>
        <end position="164"/>
    </location>
</feature>
<reference evidence="2 3" key="1">
    <citation type="submission" date="2019-07" db="EMBL/GenBank/DDBJ databases">
        <title>Finished genome of Venturia effusa.</title>
        <authorList>
            <person name="Young C.A."/>
            <person name="Cox M.P."/>
            <person name="Ganley A.R.D."/>
            <person name="David W.J."/>
        </authorList>
    </citation>
    <scope>NUCLEOTIDE SEQUENCE [LARGE SCALE GENOMIC DNA]</scope>
    <source>
        <strain evidence="3">albino</strain>
    </source>
</reference>
<dbReference type="Proteomes" id="UP000316270">
    <property type="component" value="Chromosome 6"/>
</dbReference>
<dbReference type="AlphaFoldDB" id="A0A517L7L5"/>
<dbReference type="EMBL" id="CP042190">
    <property type="protein sequence ID" value="QDS71632.1"/>
    <property type="molecule type" value="Genomic_DNA"/>
</dbReference>
<keyword evidence="3" id="KW-1185">Reference proteome</keyword>
<dbReference type="OrthoDB" id="3934095at2759"/>
<evidence type="ECO:0000256" key="1">
    <source>
        <dbReference type="SAM" id="MobiDB-lite"/>
    </source>
</evidence>
<evidence type="ECO:0000313" key="3">
    <source>
        <dbReference type="Proteomes" id="UP000316270"/>
    </source>
</evidence>
<feature type="compositionally biased region" description="Polar residues" evidence="1">
    <location>
        <begin position="119"/>
        <end position="146"/>
    </location>
</feature>
<name>A0A517L7L5_9PEZI</name>
<feature type="region of interest" description="Disordered" evidence="1">
    <location>
        <begin position="50"/>
        <end position="89"/>
    </location>
</feature>
<protein>
    <submittedName>
        <fullName evidence="2">Uncharacterized protein</fullName>
    </submittedName>
</protein>
<accession>A0A517L7L5</accession>
<sequence length="214" mass="24232">MSYPNTDRLRALTHQLLDTFNKPYPSFDQSQDSISPIFHNLPWLPTPPMMPPPLEPVELPGSTPAFELPGSWSPPLKQDQSDSESNKNIYADIWLTETPSENPPPYSVLPPSPALSVMTVSSNESNSTMYSAKSHLSQPSRISQRSMELRPPRTSRSLKRKQAPQDLTLRQLRAKQSEAALRKMYEQQTDEYLEELFAMLGSPIQRPLSAVREQ</sequence>
<organism evidence="2 3">
    <name type="scientific">Venturia effusa</name>
    <dbReference type="NCBI Taxonomy" id="50376"/>
    <lineage>
        <taxon>Eukaryota</taxon>
        <taxon>Fungi</taxon>
        <taxon>Dikarya</taxon>
        <taxon>Ascomycota</taxon>
        <taxon>Pezizomycotina</taxon>
        <taxon>Dothideomycetes</taxon>
        <taxon>Pleosporomycetidae</taxon>
        <taxon>Venturiales</taxon>
        <taxon>Venturiaceae</taxon>
        <taxon>Venturia</taxon>
    </lineage>
</organism>
<proteinExistence type="predicted"/>
<evidence type="ECO:0000313" key="2">
    <source>
        <dbReference type="EMBL" id="QDS71632.1"/>
    </source>
</evidence>